<dbReference type="KEGG" id="bnn:FOA43_002137"/>
<dbReference type="Proteomes" id="UP000662931">
    <property type="component" value="Chromosome 2"/>
</dbReference>
<comment type="similarity">
    <text evidence="2">Belongs to the MYST (SAS/MOZ) family.</text>
</comment>
<dbReference type="RefSeq" id="XP_038778366.1">
    <property type="nucleotide sequence ID" value="XM_038922438.1"/>
</dbReference>
<keyword evidence="5" id="KW-0479">Metal-binding</keyword>
<evidence type="ECO:0000256" key="10">
    <source>
        <dbReference type="ARBA" id="ARBA00023163"/>
    </source>
</evidence>
<evidence type="ECO:0000256" key="1">
    <source>
        <dbReference type="ARBA" id="ARBA00004123"/>
    </source>
</evidence>
<proteinExistence type="inferred from homology"/>
<dbReference type="Gene3D" id="3.40.630.30">
    <property type="match status" value="1"/>
</dbReference>
<evidence type="ECO:0000313" key="15">
    <source>
        <dbReference type="EMBL" id="QPG74801.1"/>
    </source>
</evidence>
<keyword evidence="8" id="KW-0007">Acetylation</keyword>
<dbReference type="GO" id="GO:0046972">
    <property type="term" value="F:histone H4K16 acetyltransferase activity"/>
    <property type="evidence" value="ECO:0007669"/>
    <property type="project" value="TreeGrafter"/>
</dbReference>
<evidence type="ECO:0000259" key="14">
    <source>
        <dbReference type="PROSITE" id="PS51726"/>
    </source>
</evidence>
<comment type="subcellular location">
    <subcellularLocation>
        <location evidence="1">Nucleus</location>
    </subcellularLocation>
</comment>
<dbReference type="PROSITE" id="PS51726">
    <property type="entry name" value="MYST_HAT"/>
    <property type="match status" value="1"/>
</dbReference>
<dbReference type="AlphaFoldDB" id="A0A875RZ41"/>
<evidence type="ECO:0000313" key="16">
    <source>
        <dbReference type="Proteomes" id="UP000662931"/>
    </source>
</evidence>
<dbReference type="GeneID" id="62195538"/>
<dbReference type="GO" id="GO:0005634">
    <property type="term" value="C:nucleus"/>
    <property type="evidence" value="ECO:0007669"/>
    <property type="project" value="UniProtKB-SubCell"/>
</dbReference>
<dbReference type="SUPFAM" id="SSF55729">
    <property type="entry name" value="Acyl-CoA N-acyltransferases (Nat)"/>
    <property type="match status" value="1"/>
</dbReference>
<evidence type="ECO:0000256" key="3">
    <source>
        <dbReference type="ARBA" id="ARBA00013184"/>
    </source>
</evidence>
<dbReference type="InterPro" id="IPR002717">
    <property type="entry name" value="HAT_MYST-type"/>
</dbReference>
<dbReference type="OrthoDB" id="787137at2759"/>
<sequence>MTSSDYGSLDYRNVRRIKLGRFEFDTWFSNSALFLPTEPELLAYKAIESGIKLSSSHRKRLDYDELKKTWIDTLHFCPYCFKYTEDSLQMAKHTAGCRLKSHLPGKVMYFDGDSTIRKIKASRHKLFCQCMCLLAKFFLDNKSIFFNIDYFDFYVIYKVLDGVSAPMGFYSRELLSWENNNLSCIMVIPCYQKQHLGTKLIDFSYCLSRYQQMISGPERPLSQLGRITYLRYWSSRLCIEFLYGSLTRFKVVTLKLISAKTGFREEDILMALDFMKSFLETGVKDPYTIHPTTHYDDDDDDELVLLDEQYRLYIDKSRLKQWVIDHQIKDGQVLKRDRLILY</sequence>
<dbReference type="InterPro" id="IPR036388">
    <property type="entry name" value="WH-like_DNA-bd_sf"/>
</dbReference>
<gene>
    <name evidence="15" type="ORF">FOA43_002137</name>
</gene>
<evidence type="ECO:0000256" key="13">
    <source>
        <dbReference type="PIRSR" id="PIRSR602717-51"/>
    </source>
</evidence>
<dbReference type="Gene3D" id="1.10.10.10">
    <property type="entry name" value="Winged helix-like DNA-binding domain superfamily/Winged helix DNA-binding domain"/>
    <property type="match status" value="1"/>
</dbReference>
<protein>
    <recommendedName>
        <fullName evidence="3">histone acetyltransferase</fullName>
        <ecNumber evidence="3">2.3.1.48</ecNumber>
    </recommendedName>
</protein>
<keyword evidence="7" id="KW-0862">Zinc</keyword>
<dbReference type="InterPro" id="IPR016181">
    <property type="entry name" value="Acyl_CoA_acyltransferase"/>
</dbReference>
<dbReference type="GO" id="GO:0006355">
    <property type="term" value="P:regulation of DNA-templated transcription"/>
    <property type="evidence" value="ECO:0007669"/>
    <property type="project" value="InterPro"/>
</dbReference>
<dbReference type="GO" id="GO:0035267">
    <property type="term" value="C:NuA4 histone acetyltransferase complex"/>
    <property type="evidence" value="ECO:0007669"/>
    <property type="project" value="TreeGrafter"/>
</dbReference>
<dbReference type="Gene3D" id="3.30.60.60">
    <property type="entry name" value="N-acetyl transferase-like"/>
    <property type="match status" value="1"/>
</dbReference>
<reference evidence="15" key="1">
    <citation type="submission" date="2020-10" db="EMBL/GenBank/DDBJ databases">
        <authorList>
            <person name="Roach M.J.R."/>
        </authorList>
    </citation>
    <scope>NUCLEOTIDE SEQUENCE</scope>
    <source>
        <strain evidence="15">CBS 1945</strain>
    </source>
</reference>
<keyword evidence="11" id="KW-0539">Nucleus</keyword>
<keyword evidence="16" id="KW-1185">Reference proteome</keyword>
<evidence type="ECO:0000256" key="6">
    <source>
        <dbReference type="ARBA" id="ARBA00022771"/>
    </source>
</evidence>
<keyword evidence="12" id="KW-0012">Acyltransferase</keyword>
<accession>A0A875RZ41</accession>
<dbReference type="GO" id="GO:0008270">
    <property type="term" value="F:zinc ion binding"/>
    <property type="evidence" value="ECO:0007669"/>
    <property type="project" value="UniProtKB-KW"/>
</dbReference>
<evidence type="ECO:0000256" key="8">
    <source>
        <dbReference type="ARBA" id="ARBA00022990"/>
    </source>
</evidence>
<evidence type="ECO:0000256" key="4">
    <source>
        <dbReference type="ARBA" id="ARBA00022679"/>
    </source>
</evidence>
<keyword evidence="6" id="KW-0863">Zinc-finger</keyword>
<evidence type="ECO:0000256" key="5">
    <source>
        <dbReference type="ARBA" id="ARBA00022723"/>
    </source>
</evidence>
<name>A0A875RZ41_EENNA</name>
<evidence type="ECO:0000256" key="7">
    <source>
        <dbReference type="ARBA" id="ARBA00022833"/>
    </source>
</evidence>
<keyword evidence="9" id="KW-0805">Transcription regulation</keyword>
<dbReference type="PANTHER" id="PTHR10615">
    <property type="entry name" value="HISTONE ACETYLTRANSFERASE"/>
    <property type="match status" value="1"/>
</dbReference>
<dbReference type="InterPro" id="IPR050603">
    <property type="entry name" value="MYST_HAT"/>
</dbReference>
<evidence type="ECO:0000256" key="11">
    <source>
        <dbReference type="ARBA" id="ARBA00023242"/>
    </source>
</evidence>
<keyword evidence="4" id="KW-0808">Transferase</keyword>
<organism evidence="15 16">
    <name type="scientific">Eeniella nana</name>
    <name type="common">Yeast</name>
    <name type="synonym">Brettanomyces nanus</name>
    <dbReference type="NCBI Taxonomy" id="13502"/>
    <lineage>
        <taxon>Eukaryota</taxon>
        <taxon>Fungi</taxon>
        <taxon>Dikarya</taxon>
        <taxon>Ascomycota</taxon>
        <taxon>Saccharomycotina</taxon>
        <taxon>Pichiomycetes</taxon>
        <taxon>Pichiales</taxon>
        <taxon>Pichiaceae</taxon>
        <taxon>Brettanomyces</taxon>
    </lineage>
</organism>
<evidence type="ECO:0000256" key="12">
    <source>
        <dbReference type="ARBA" id="ARBA00023315"/>
    </source>
</evidence>
<evidence type="ECO:0000256" key="2">
    <source>
        <dbReference type="ARBA" id="ARBA00010107"/>
    </source>
</evidence>
<keyword evidence="10" id="KW-0804">Transcription</keyword>
<dbReference type="EC" id="2.3.1.48" evidence="3"/>
<dbReference type="PANTHER" id="PTHR10615:SF219">
    <property type="entry name" value="HISTONE ACETYLTRANSFERASE KAT5"/>
    <property type="match status" value="1"/>
</dbReference>
<dbReference type="EMBL" id="CP064813">
    <property type="protein sequence ID" value="QPG74801.1"/>
    <property type="molecule type" value="Genomic_DNA"/>
</dbReference>
<feature type="active site" description="Proton donor/acceptor" evidence="13">
    <location>
        <position position="218"/>
    </location>
</feature>
<evidence type="ECO:0000256" key="9">
    <source>
        <dbReference type="ARBA" id="ARBA00023015"/>
    </source>
</evidence>
<feature type="domain" description="MYST-type HAT" evidence="14">
    <location>
        <begin position="9"/>
        <end position="324"/>
    </location>
</feature>
<dbReference type="Pfam" id="PF01853">
    <property type="entry name" value="MOZ_SAS"/>
    <property type="match status" value="1"/>
</dbReference>